<dbReference type="InParanoid" id="A0A395JH24"/>
<dbReference type="Proteomes" id="UP000253083">
    <property type="component" value="Unassembled WGS sequence"/>
</dbReference>
<accession>A0A395JH24</accession>
<sequence length="268" mass="28834">MVITLSMLAADCSTSKSARCVSFANWGKLILRYNSRMPNSKFTIKKRFNGPPTSANGGYTAGMLAKSLVGDVAVVLRSPPPLEAELEVHMANGSADLLHEDKLIATAHQTVLELAVPACPEVSQIEASHDHYPSVDESVFATCFVCGPARKHGDGLNVFPVALNDDSCVASHWVPVDNMVDADGLVATEILWAALDCPGYFAHRAKNVLMLLGSMTASIAYRPEPNQPLVVMGWQIGVDGRKYYSGTAIFDHAGSLCAKSTQTWVKLK</sequence>
<proteinExistence type="predicted"/>
<evidence type="ECO:0008006" key="3">
    <source>
        <dbReference type="Google" id="ProtNLM"/>
    </source>
</evidence>
<dbReference type="EMBL" id="QNRT01000005">
    <property type="protein sequence ID" value="RBP48745.1"/>
    <property type="molecule type" value="Genomic_DNA"/>
</dbReference>
<dbReference type="Gene3D" id="3.10.129.10">
    <property type="entry name" value="Hotdog Thioesterase"/>
    <property type="match status" value="1"/>
</dbReference>
<evidence type="ECO:0000313" key="2">
    <source>
        <dbReference type="Proteomes" id="UP000253083"/>
    </source>
</evidence>
<comment type="caution">
    <text evidence="1">The sequence shown here is derived from an EMBL/GenBank/DDBJ whole genome shotgun (WGS) entry which is preliminary data.</text>
</comment>
<evidence type="ECO:0000313" key="1">
    <source>
        <dbReference type="EMBL" id="RBP48745.1"/>
    </source>
</evidence>
<reference evidence="1 2" key="1">
    <citation type="submission" date="2018-06" db="EMBL/GenBank/DDBJ databases">
        <title>Genomic Encyclopedia of Type Strains, Phase IV (KMG-IV): sequencing the most valuable type-strain genomes for metagenomic binning, comparative biology and taxonomic classification.</title>
        <authorList>
            <person name="Goeker M."/>
        </authorList>
    </citation>
    <scope>NUCLEOTIDE SEQUENCE [LARGE SCALE GENOMIC DNA]</scope>
    <source>
        <strain evidence="1 2">DSM 24032</strain>
    </source>
</reference>
<dbReference type="AlphaFoldDB" id="A0A395JH24"/>
<protein>
    <recommendedName>
        <fullName evidence="3">Thioesterase superfamily protein</fullName>
    </recommendedName>
</protein>
<keyword evidence="2" id="KW-1185">Reference proteome</keyword>
<name>A0A395JH24_9GAMM</name>
<dbReference type="SUPFAM" id="SSF54637">
    <property type="entry name" value="Thioesterase/thiol ester dehydrase-isomerase"/>
    <property type="match status" value="1"/>
</dbReference>
<organism evidence="1 2">
    <name type="scientific">Arenicella xantha</name>
    <dbReference type="NCBI Taxonomy" id="644221"/>
    <lineage>
        <taxon>Bacteria</taxon>
        <taxon>Pseudomonadati</taxon>
        <taxon>Pseudomonadota</taxon>
        <taxon>Gammaproteobacteria</taxon>
        <taxon>Arenicellales</taxon>
        <taxon>Arenicellaceae</taxon>
        <taxon>Arenicella</taxon>
    </lineage>
</organism>
<dbReference type="InterPro" id="IPR029069">
    <property type="entry name" value="HotDog_dom_sf"/>
</dbReference>
<gene>
    <name evidence="1" type="ORF">DFR28_10584</name>
</gene>